<accession>A0AAP2RHF0</accession>
<evidence type="ECO:0000259" key="1">
    <source>
        <dbReference type="PROSITE" id="PS51186"/>
    </source>
</evidence>
<dbReference type="PANTHER" id="PTHR43792">
    <property type="entry name" value="GNAT FAMILY, PUTATIVE (AFU_ORTHOLOGUE AFUA_3G00765)-RELATED-RELATED"/>
    <property type="match status" value="1"/>
</dbReference>
<reference evidence="2 3" key="1">
    <citation type="submission" date="2021-11" db="EMBL/GenBank/DDBJ databases">
        <title>Lacrimispora sp. nov. NSJ-141 isolated from human feces.</title>
        <authorList>
            <person name="Abdugheni R."/>
        </authorList>
    </citation>
    <scope>NUCLEOTIDE SEQUENCE [LARGE SCALE GENOMIC DNA]</scope>
    <source>
        <strain evidence="2 3">NSJ-141</strain>
    </source>
</reference>
<proteinExistence type="predicted"/>
<evidence type="ECO:0000313" key="2">
    <source>
        <dbReference type="EMBL" id="MCD2491479.1"/>
    </source>
</evidence>
<dbReference type="GO" id="GO:0016747">
    <property type="term" value="F:acyltransferase activity, transferring groups other than amino-acyl groups"/>
    <property type="evidence" value="ECO:0007669"/>
    <property type="project" value="InterPro"/>
</dbReference>
<dbReference type="EMBL" id="JAJNOR010000001">
    <property type="protein sequence ID" value="MCD2491479.1"/>
    <property type="molecule type" value="Genomic_DNA"/>
</dbReference>
<dbReference type="AlphaFoldDB" id="A0AAP2RHF0"/>
<dbReference type="InterPro" id="IPR016181">
    <property type="entry name" value="Acyl_CoA_acyltransferase"/>
</dbReference>
<dbReference type="InterPro" id="IPR051531">
    <property type="entry name" value="N-acetyltransferase"/>
</dbReference>
<organism evidence="2 3">
    <name type="scientific">Lientehia hominis</name>
    <dbReference type="NCBI Taxonomy" id="2897778"/>
    <lineage>
        <taxon>Bacteria</taxon>
        <taxon>Bacillati</taxon>
        <taxon>Bacillota</taxon>
        <taxon>Clostridia</taxon>
        <taxon>Lachnospirales</taxon>
        <taxon>Lachnospiraceae</taxon>
        <taxon>Lientehia</taxon>
    </lineage>
</organism>
<dbReference type="PANTHER" id="PTHR43792:SF1">
    <property type="entry name" value="N-ACETYLTRANSFERASE DOMAIN-CONTAINING PROTEIN"/>
    <property type="match status" value="1"/>
</dbReference>
<name>A0AAP2RHF0_9FIRM</name>
<dbReference type="RefSeq" id="WP_231061410.1">
    <property type="nucleotide sequence ID" value="NZ_JAJNOR010000001.1"/>
</dbReference>
<keyword evidence="3" id="KW-1185">Reference proteome</keyword>
<protein>
    <submittedName>
        <fullName evidence="2">GNAT family N-acetyltransferase</fullName>
    </submittedName>
</protein>
<evidence type="ECO:0000313" key="3">
    <source>
        <dbReference type="Proteomes" id="UP001299265"/>
    </source>
</evidence>
<comment type="caution">
    <text evidence="2">The sequence shown here is derived from an EMBL/GenBank/DDBJ whole genome shotgun (WGS) entry which is preliminary data.</text>
</comment>
<gene>
    <name evidence="2" type="ORF">LQE92_02405</name>
</gene>
<dbReference type="SUPFAM" id="SSF55729">
    <property type="entry name" value="Acyl-CoA N-acyltransferases (Nat)"/>
    <property type="match status" value="1"/>
</dbReference>
<sequence>MKTPELETERMILRTLKEEDAGEIFRRWTGDREVNRYMNYSLHKTEEETAEWLRAEEENIEKDDNYTWAFVLKDTGELIGSGGICYNKDYGMFELGYNIMKKYWGQGITTEASQRILKFGVDDLGESCFFGRHAKENPASGKVMEKTGFRYWRDGYYETMDGVRFESREYKWILAENSTE</sequence>
<feature type="domain" description="N-acetyltransferase" evidence="1">
    <location>
        <begin position="11"/>
        <end position="170"/>
    </location>
</feature>
<dbReference type="Proteomes" id="UP001299265">
    <property type="component" value="Unassembled WGS sequence"/>
</dbReference>
<dbReference type="PROSITE" id="PS51186">
    <property type="entry name" value="GNAT"/>
    <property type="match status" value="1"/>
</dbReference>
<dbReference type="InterPro" id="IPR000182">
    <property type="entry name" value="GNAT_dom"/>
</dbReference>
<dbReference type="Pfam" id="PF13302">
    <property type="entry name" value="Acetyltransf_3"/>
    <property type="match status" value="1"/>
</dbReference>
<dbReference type="Gene3D" id="3.40.630.30">
    <property type="match status" value="1"/>
</dbReference>